<dbReference type="PATRIC" id="fig|1638788.3.peg.1696"/>
<name>A0A0K1RYQ7_9CHRO</name>
<dbReference type="InterPro" id="IPR004622">
    <property type="entry name" value="DNA_pol_HolB"/>
</dbReference>
<gene>
    <name evidence="1" type="ORF">VL20_1689</name>
</gene>
<dbReference type="PANTHER" id="PTHR11669">
    <property type="entry name" value="REPLICATION FACTOR C / DNA POLYMERASE III GAMMA-TAU SUBUNIT"/>
    <property type="match status" value="1"/>
</dbReference>
<dbReference type="SUPFAM" id="SSF52540">
    <property type="entry name" value="P-loop containing nucleoside triphosphate hydrolases"/>
    <property type="match status" value="1"/>
</dbReference>
<evidence type="ECO:0000313" key="2">
    <source>
        <dbReference type="Proteomes" id="UP000068167"/>
    </source>
</evidence>
<dbReference type="GO" id="GO:0008408">
    <property type="term" value="F:3'-5' exonuclease activity"/>
    <property type="evidence" value="ECO:0007669"/>
    <property type="project" value="InterPro"/>
</dbReference>
<dbReference type="KEGG" id="mpk:VL20_1689"/>
<dbReference type="Gene3D" id="3.40.50.300">
    <property type="entry name" value="P-loop containing nucleotide triphosphate hydrolases"/>
    <property type="match status" value="1"/>
</dbReference>
<dbReference type="GO" id="GO:0006261">
    <property type="term" value="P:DNA-templated DNA replication"/>
    <property type="evidence" value="ECO:0007669"/>
    <property type="project" value="TreeGrafter"/>
</dbReference>
<dbReference type="Pfam" id="PF13177">
    <property type="entry name" value="DNA_pol3_delta2"/>
    <property type="match status" value="1"/>
</dbReference>
<sequence>MRRNPDKIGTAIASHGREKMINWSRLIGQNQAIELLQRALEVNSIAPAYLFAGAKGIGRNLAAKCFCQDLLTRDRSPETRELILKRFLGGNHPDLLWIEPTYQHQGKLLTAKEAQESNLKRKAPPQIRIEQIREITNFLSRPPLESARSVVVIEEADTMTESAANALLKTLEEPGKATLILIAPSPSSLLPTLVSRCQHIPFQRLSEENLAQVLRSNGHARVLNYPAILGLAQGSPGEAIAALEFLDSLPQDLPRSLSKFPLKLSQALELAKIIAQTLDTETQLWYVSYLQYEDWQRRRERSILEILEKTRRQLLAYVQPRLVWECTFLALAKLSTAQKS</sequence>
<dbReference type="EMBL" id="CP011339">
    <property type="protein sequence ID" value="AKV66841.1"/>
    <property type="molecule type" value="Genomic_DNA"/>
</dbReference>
<accession>A0A0K1RYQ7</accession>
<dbReference type="PANTHER" id="PTHR11669:SF8">
    <property type="entry name" value="DNA POLYMERASE III SUBUNIT DELTA"/>
    <property type="match status" value="1"/>
</dbReference>
<dbReference type="GO" id="GO:0003887">
    <property type="term" value="F:DNA-directed DNA polymerase activity"/>
    <property type="evidence" value="ECO:0007669"/>
    <property type="project" value="InterPro"/>
</dbReference>
<keyword evidence="2" id="KW-1185">Reference proteome</keyword>
<proteinExistence type="predicted"/>
<reference evidence="1 2" key="1">
    <citation type="journal article" date="2016" name="Stand. Genomic Sci.">
        <title>Complete genome sequence and genomic characterization of Microcystis panniformis FACHB 1757 by third-generation sequencing.</title>
        <authorList>
            <person name="Zhang J.Y."/>
            <person name="Guan R."/>
            <person name="Zhang H.J."/>
            <person name="Li H."/>
            <person name="Xiao P."/>
            <person name="Yu G.L."/>
            <person name="Du L."/>
            <person name="Cao D.M."/>
            <person name="Zhu B.C."/>
            <person name="Li R.H."/>
            <person name="Lu Z.H."/>
        </authorList>
    </citation>
    <scope>NUCLEOTIDE SEQUENCE [LARGE SCALE GENOMIC DNA]</scope>
    <source>
        <strain evidence="1 2">FACHB-1757</strain>
    </source>
</reference>
<dbReference type="Proteomes" id="UP000068167">
    <property type="component" value="Chromosome"/>
</dbReference>
<evidence type="ECO:0000313" key="1">
    <source>
        <dbReference type="EMBL" id="AKV66841.1"/>
    </source>
</evidence>
<dbReference type="InterPro" id="IPR050238">
    <property type="entry name" value="DNA_Rep/Repair_Clamp_Loader"/>
</dbReference>
<protein>
    <submittedName>
        <fullName evidence="1">DNA polymerase III delta prime subunit</fullName>
    </submittedName>
</protein>
<dbReference type="NCBIfam" id="NF005638">
    <property type="entry name" value="PRK07399.1"/>
    <property type="match status" value="1"/>
</dbReference>
<dbReference type="NCBIfam" id="TIGR00678">
    <property type="entry name" value="holB"/>
    <property type="match status" value="1"/>
</dbReference>
<dbReference type="AlphaFoldDB" id="A0A0K1RYQ7"/>
<organism evidence="1 2">
    <name type="scientific">Microcystis panniformis FACHB-1757</name>
    <dbReference type="NCBI Taxonomy" id="1638788"/>
    <lineage>
        <taxon>Bacteria</taxon>
        <taxon>Bacillati</taxon>
        <taxon>Cyanobacteriota</taxon>
        <taxon>Cyanophyceae</taxon>
        <taxon>Oscillatoriophycideae</taxon>
        <taxon>Chroococcales</taxon>
        <taxon>Microcystaceae</taxon>
        <taxon>Microcystis</taxon>
    </lineage>
</organism>
<dbReference type="InterPro" id="IPR027417">
    <property type="entry name" value="P-loop_NTPase"/>
</dbReference>